<name>A0A3E0LAF2_9CHRO</name>
<sequence>MLGKTFRLFVNQKVPDMGVIGGKFQGLFPTPHTRHPTNKLIQQTLTTTKNYLFSPAAVQTLVLVRCYSWSWPKRDYPNAKKD</sequence>
<organism evidence="1 2">
    <name type="scientific">Microcystis flos-aquae TF09</name>
    <dbReference type="NCBI Taxonomy" id="2060473"/>
    <lineage>
        <taxon>Bacteria</taxon>
        <taxon>Bacillati</taxon>
        <taxon>Cyanobacteriota</taxon>
        <taxon>Cyanophyceae</taxon>
        <taxon>Oscillatoriophycideae</taxon>
        <taxon>Chroococcales</taxon>
        <taxon>Microcystaceae</taxon>
        <taxon>Microcystis</taxon>
    </lineage>
</organism>
<accession>A0A3E0LAF2</accession>
<evidence type="ECO:0000313" key="1">
    <source>
        <dbReference type="EMBL" id="REJ44414.1"/>
    </source>
</evidence>
<dbReference type="AlphaFoldDB" id="A0A3E0LAF2"/>
<gene>
    <name evidence="1" type="ORF">DWQ54_02480</name>
</gene>
<proteinExistence type="predicted"/>
<comment type="caution">
    <text evidence="1">The sequence shown here is derived from an EMBL/GenBank/DDBJ whole genome shotgun (WGS) entry which is preliminary data.</text>
</comment>
<dbReference type="Proteomes" id="UP000256873">
    <property type="component" value="Unassembled WGS sequence"/>
</dbReference>
<evidence type="ECO:0000313" key="2">
    <source>
        <dbReference type="Proteomes" id="UP000256873"/>
    </source>
</evidence>
<dbReference type="EMBL" id="QQWC01000001">
    <property type="protein sequence ID" value="REJ44414.1"/>
    <property type="molecule type" value="Genomic_DNA"/>
</dbReference>
<reference evidence="1 2" key="1">
    <citation type="submission" date="2017-10" db="EMBL/GenBank/DDBJ databases">
        <title>A large-scale comparative metagenomic study reveals the eutrophication-driven functional interactions in six Microcystis-epibionts communities.</title>
        <authorList>
            <person name="Li Q."/>
            <person name="Lin F."/>
        </authorList>
    </citation>
    <scope>NUCLEOTIDE SEQUENCE [LARGE SCALE GENOMIC DNA]</scope>
    <source>
        <strain evidence="1">TF09</strain>
    </source>
</reference>
<protein>
    <submittedName>
        <fullName evidence="1">Uncharacterized protein</fullName>
    </submittedName>
</protein>